<dbReference type="PRINTS" id="PR00359">
    <property type="entry name" value="BP450"/>
</dbReference>
<dbReference type="InterPro" id="IPR036396">
    <property type="entry name" value="Cyt_P450_sf"/>
</dbReference>
<dbReference type="PANTHER" id="PTHR46696:SF1">
    <property type="entry name" value="CYTOCHROME P450 YJIB-RELATED"/>
    <property type="match status" value="1"/>
</dbReference>
<dbReference type="Pfam" id="PF00067">
    <property type="entry name" value="p450"/>
    <property type="match status" value="2"/>
</dbReference>
<evidence type="ECO:0000256" key="5">
    <source>
        <dbReference type="ARBA" id="ARBA00023004"/>
    </source>
</evidence>
<comment type="similarity">
    <text evidence="1 7">Belongs to the cytochrome P450 family.</text>
</comment>
<keyword evidence="4 7" id="KW-0560">Oxidoreductase</keyword>
<dbReference type="EMBL" id="LGKG01000101">
    <property type="protein sequence ID" value="KPC64408.1"/>
    <property type="molecule type" value="Genomic_DNA"/>
</dbReference>
<dbReference type="CDD" id="cd20625">
    <property type="entry name" value="CYP164-like"/>
    <property type="match status" value="1"/>
</dbReference>
<proteinExistence type="inferred from homology"/>
<dbReference type="InterPro" id="IPR017972">
    <property type="entry name" value="Cyt_P450_CS"/>
</dbReference>
<dbReference type="GO" id="GO:0020037">
    <property type="term" value="F:heme binding"/>
    <property type="evidence" value="ECO:0007669"/>
    <property type="project" value="InterPro"/>
</dbReference>
<evidence type="ECO:0000313" key="9">
    <source>
        <dbReference type="Proteomes" id="UP000037982"/>
    </source>
</evidence>
<dbReference type="GO" id="GO:0016705">
    <property type="term" value="F:oxidoreductase activity, acting on paired donors, with incorporation or reduction of molecular oxygen"/>
    <property type="evidence" value="ECO:0007669"/>
    <property type="project" value="InterPro"/>
</dbReference>
<dbReference type="SUPFAM" id="SSF48264">
    <property type="entry name" value="Cytochrome P450"/>
    <property type="match status" value="1"/>
</dbReference>
<evidence type="ECO:0000256" key="2">
    <source>
        <dbReference type="ARBA" id="ARBA00022617"/>
    </source>
</evidence>
<dbReference type="Proteomes" id="UP000037982">
    <property type="component" value="Unassembled WGS sequence"/>
</dbReference>
<dbReference type="PATRIC" id="fig|66876.3.peg.2827"/>
<dbReference type="GO" id="GO:0005506">
    <property type="term" value="F:iron ion binding"/>
    <property type="evidence" value="ECO:0007669"/>
    <property type="project" value="InterPro"/>
</dbReference>
<evidence type="ECO:0000313" key="8">
    <source>
        <dbReference type="EMBL" id="KPC64408.1"/>
    </source>
</evidence>
<sequence length="398" mass="43937">MVDGLVESLFFTPEGYESPYPLTARIRELAPVHYVSALNMYTVSSYDGCVRAYGRDMRLGTLEEHDKEQPGWRDHPGLHMFFRSMLMSNPPEHTRLRQAVVPFFTGRRVAELSATVEGVVDRALDALADAGSDGSAVNFQEFVGFAIPSAVAGRLMGVAEEDRARFQWIAEATSSLTDPVLTPEVLAKGDEAVLEAIEYFRRVIDDRRAHPVQDIPSMLVETGDLRDDELAELLVLMYAASYETTACLLGSGVAALLTHPQENRKLQQDPGLAANAVEEMLRWEAPAQLAYRYTTVDTEVAGTVVPQGTGMILLQGAANRDPLRFADPDRFDISRQDARHVAFGGGIHLCLGAHLARLEARLLFERLPQRFPRLAQAGEVQVRKAVDIRGPLILPVTV</sequence>
<name>A0A0N0XX68_9ACTN</name>
<protein>
    <recommendedName>
        <fullName evidence="10">Cytochrome P450</fullName>
    </recommendedName>
</protein>
<dbReference type="AlphaFoldDB" id="A0A0N0XX68"/>
<dbReference type="InterPro" id="IPR001128">
    <property type="entry name" value="Cyt_P450"/>
</dbReference>
<evidence type="ECO:0008006" key="10">
    <source>
        <dbReference type="Google" id="ProtNLM"/>
    </source>
</evidence>
<comment type="caution">
    <text evidence="8">The sequence shown here is derived from an EMBL/GenBank/DDBJ whole genome shotgun (WGS) entry which is preliminary data.</text>
</comment>
<keyword evidence="6 7" id="KW-0503">Monooxygenase</keyword>
<dbReference type="Gene3D" id="1.10.630.10">
    <property type="entry name" value="Cytochrome P450"/>
    <property type="match status" value="1"/>
</dbReference>
<dbReference type="PROSITE" id="PS00086">
    <property type="entry name" value="CYTOCHROME_P450"/>
    <property type="match status" value="1"/>
</dbReference>
<reference evidence="9" key="1">
    <citation type="submission" date="2015-07" db="EMBL/GenBank/DDBJ databases">
        <authorList>
            <person name="Ju K.-S."/>
            <person name="Doroghazi J.R."/>
            <person name="Metcalf W.W."/>
        </authorList>
    </citation>
    <scope>NUCLEOTIDE SEQUENCE [LARGE SCALE GENOMIC DNA]</scope>
    <source>
        <strain evidence="9">NRRL ISP-5002</strain>
    </source>
</reference>
<evidence type="ECO:0000256" key="3">
    <source>
        <dbReference type="ARBA" id="ARBA00022723"/>
    </source>
</evidence>
<evidence type="ECO:0000256" key="6">
    <source>
        <dbReference type="ARBA" id="ARBA00023033"/>
    </source>
</evidence>
<dbReference type="InterPro" id="IPR002397">
    <property type="entry name" value="Cyt_P450_B"/>
</dbReference>
<dbReference type="GO" id="GO:0004497">
    <property type="term" value="F:monooxygenase activity"/>
    <property type="evidence" value="ECO:0007669"/>
    <property type="project" value="UniProtKB-KW"/>
</dbReference>
<dbReference type="FunFam" id="1.10.630.10:FF:000018">
    <property type="entry name" value="Cytochrome P450 monooxygenase"/>
    <property type="match status" value="1"/>
</dbReference>
<organism evidence="8 9">
    <name type="scientific">Streptomyces chattanoogensis</name>
    <dbReference type="NCBI Taxonomy" id="66876"/>
    <lineage>
        <taxon>Bacteria</taxon>
        <taxon>Bacillati</taxon>
        <taxon>Actinomycetota</taxon>
        <taxon>Actinomycetes</taxon>
        <taxon>Kitasatosporales</taxon>
        <taxon>Streptomycetaceae</taxon>
        <taxon>Streptomyces</taxon>
    </lineage>
</organism>
<evidence type="ECO:0000256" key="1">
    <source>
        <dbReference type="ARBA" id="ARBA00010617"/>
    </source>
</evidence>
<dbReference type="PANTHER" id="PTHR46696">
    <property type="entry name" value="P450, PUTATIVE (EUROFUNG)-RELATED"/>
    <property type="match status" value="1"/>
</dbReference>
<evidence type="ECO:0000256" key="4">
    <source>
        <dbReference type="ARBA" id="ARBA00023002"/>
    </source>
</evidence>
<keyword evidence="2 7" id="KW-0349">Heme</keyword>
<keyword evidence="5 7" id="KW-0408">Iron</keyword>
<evidence type="ECO:0000256" key="7">
    <source>
        <dbReference type="RuleBase" id="RU000461"/>
    </source>
</evidence>
<gene>
    <name evidence="8" type="ORF">ADL29_12825</name>
</gene>
<keyword evidence="3 7" id="KW-0479">Metal-binding</keyword>
<accession>A0A0N0XX68</accession>
<keyword evidence="9" id="KW-1185">Reference proteome</keyword>